<feature type="domain" description="DUF2460" evidence="1">
    <location>
        <begin position="8"/>
        <end position="212"/>
    </location>
</feature>
<dbReference type="EMBL" id="JBHTJV010000003">
    <property type="protein sequence ID" value="MFD0915861.1"/>
    <property type="molecule type" value="Genomic_DNA"/>
</dbReference>
<name>A0ABW3FBM2_9HYPH</name>
<keyword evidence="3" id="KW-1185">Reference proteome</keyword>
<dbReference type="RefSeq" id="WP_377211706.1">
    <property type="nucleotide sequence ID" value="NZ_JBHTJV010000003.1"/>
</dbReference>
<dbReference type="Pfam" id="PF09343">
    <property type="entry name" value="DUF2460"/>
    <property type="match status" value="1"/>
</dbReference>
<protein>
    <submittedName>
        <fullName evidence="2">TIGR02217 family protein</fullName>
    </submittedName>
</protein>
<proteinExistence type="predicted"/>
<sequence length="214" mass="23362">MTEISDFHDVAFPSDIAFGAQRTVTRATEIVTLGSGREHRNQRWRHSRRRYDAGFGIKSLEDLRTVVAFYEARRGAQSGFRLKDPFDWRSRDGDGAIGLEDQPLGLGDGAKTEFSLVKAYGGGDDAYRRPIHLPVAGSVMVGIDGIGKTENSDFLVDYQTGTVTFSVPPQPGAMLTAGFEYDVPVRFADDELSVSLSAFNAGDIPSVPLLEVTL</sequence>
<evidence type="ECO:0000259" key="1">
    <source>
        <dbReference type="Pfam" id="PF09343"/>
    </source>
</evidence>
<evidence type="ECO:0000313" key="2">
    <source>
        <dbReference type="EMBL" id="MFD0915861.1"/>
    </source>
</evidence>
<dbReference type="InterPro" id="IPR011740">
    <property type="entry name" value="DUF2460"/>
</dbReference>
<evidence type="ECO:0000313" key="3">
    <source>
        <dbReference type="Proteomes" id="UP001597101"/>
    </source>
</evidence>
<gene>
    <name evidence="2" type="ORF">ACFQ14_05525</name>
</gene>
<dbReference type="NCBIfam" id="TIGR02217">
    <property type="entry name" value="chp_TIGR02217"/>
    <property type="match status" value="1"/>
</dbReference>
<comment type="caution">
    <text evidence="2">The sequence shown here is derived from an EMBL/GenBank/DDBJ whole genome shotgun (WGS) entry which is preliminary data.</text>
</comment>
<dbReference type="Proteomes" id="UP001597101">
    <property type="component" value="Unassembled WGS sequence"/>
</dbReference>
<reference evidence="3" key="1">
    <citation type="journal article" date="2019" name="Int. J. Syst. Evol. Microbiol.">
        <title>The Global Catalogue of Microorganisms (GCM) 10K type strain sequencing project: providing services to taxonomists for standard genome sequencing and annotation.</title>
        <authorList>
            <consortium name="The Broad Institute Genomics Platform"/>
            <consortium name="The Broad Institute Genome Sequencing Center for Infectious Disease"/>
            <person name="Wu L."/>
            <person name="Ma J."/>
        </authorList>
    </citation>
    <scope>NUCLEOTIDE SEQUENCE [LARGE SCALE GENOMIC DNA]</scope>
    <source>
        <strain evidence="3">CCUG 60023</strain>
    </source>
</reference>
<organism evidence="2 3">
    <name type="scientific">Pseudahrensia aquimaris</name>
    <dbReference type="NCBI Taxonomy" id="744461"/>
    <lineage>
        <taxon>Bacteria</taxon>
        <taxon>Pseudomonadati</taxon>
        <taxon>Pseudomonadota</taxon>
        <taxon>Alphaproteobacteria</taxon>
        <taxon>Hyphomicrobiales</taxon>
        <taxon>Ahrensiaceae</taxon>
        <taxon>Pseudahrensia</taxon>
    </lineage>
</organism>
<accession>A0ABW3FBM2</accession>